<dbReference type="InterPro" id="IPR036723">
    <property type="entry name" value="Alpha-catenin/vinculin-like_sf"/>
</dbReference>
<proteinExistence type="predicted"/>
<evidence type="ECO:0000256" key="2">
    <source>
        <dbReference type="ARBA" id="ARBA00022490"/>
    </source>
</evidence>
<dbReference type="InterPro" id="IPR030045">
    <property type="entry name" value="CTNNAL1"/>
</dbReference>
<gene>
    <name evidence="3" type="ORF">mRhiFer1_009848</name>
</gene>
<evidence type="ECO:0000313" key="3">
    <source>
        <dbReference type="EMBL" id="KAF6364723.1"/>
    </source>
</evidence>
<dbReference type="GO" id="GO:0005737">
    <property type="term" value="C:cytoplasm"/>
    <property type="evidence" value="ECO:0007669"/>
    <property type="project" value="UniProtKB-SubCell"/>
</dbReference>
<dbReference type="AlphaFoldDB" id="A0A7J7YRQ0"/>
<organism evidence="3 4">
    <name type="scientific">Rhinolophus ferrumequinum</name>
    <name type="common">Greater horseshoe bat</name>
    <dbReference type="NCBI Taxonomy" id="59479"/>
    <lineage>
        <taxon>Eukaryota</taxon>
        <taxon>Metazoa</taxon>
        <taxon>Chordata</taxon>
        <taxon>Craniata</taxon>
        <taxon>Vertebrata</taxon>
        <taxon>Euteleostomi</taxon>
        <taxon>Mammalia</taxon>
        <taxon>Eutheria</taxon>
        <taxon>Laurasiatheria</taxon>
        <taxon>Chiroptera</taxon>
        <taxon>Yinpterochiroptera</taxon>
        <taxon>Rhinolophoidea</taxon>
        <taxon>Rhinolophidae</taxon>
        <taxon>Rhinolophinae</taxon>
        <taxon>Rhinolophus</taxon>
    </lineage>
</organism>
<reference evidence="3 4" key="1">
    <citation type="journal article" date="2020" name="Nature">
        <title>Six reference-quality genomes reveal evolution of bat adaptations.</title>
        <authorList>
            <person name="Jebb D."/>
            <person name="Huang Z."/>
            <person name="Pippel M."/>
            <person name="Hughes G.M."/>
            <person name="Lavrichenko K."/>
            <person name="Devanna P."/>
            <person name="Winkler S."/>
            <person name="Jermiin L.S."/>
            <person name="Skirmuntt E.C."/>
            <person name="Katzourakis A."/>
            <person name="Burkitt-Gray L."/>
            <person name="Ray D.A."/>
            <person name="Sullivan K.A.M."/>
            <person name="Roscito J.G."/>
            <person name="Kirilenko B.M."/>
            <person name="Davalos L.M."/>
            <person name="Corthals A.P."/>
            <person name="Power M.L."/>
            <person name="Jones G."/>
            <person name="Ransome R.D."/>
            <person name="Dechmann D.K.N."/>
            <person name="Locatelli A.G."/>
            <person name="Puechmaille S.J."/>
            <person name="Fedrigo O."/>
            <person name="Jarvis E.D."/>
            <person name="Hiller M."/>
            <person name="Vernes S.C."/>
            <person name="Myers E.W."/>
            <person name="Teeling E.C."/>
        </authorList>
    </citation>
    <scope>NUCLEOTIDE SEQUENCE [LARGE SCALE GENOMIC DNA]</scope>
    <source>
        <strain evidence="3">MRhiFer1</strain>
        <tissue evidence="3">Lung</tissue>
    </source>
</reference>
<dbReference type="GO" id="GO:0007266">
    <property type="term" value="P:Rho protein signal transduction"/>
    <property type="evidence" value="ECO:0007669"/>
    <property type="project" value="InterPro"/>
</dbReference>
<dbReference type="GO" id="GO:0007155">
    <property type="term" value="P:cell adhesion"/>
    <property type="evidence" value="ECO:0007669"/>
    <property type="project" value="InterPro"/>
</dbReference>
<dbReference type="EMBL" id="JACAGC010000005">
    <property type="protein sequence ID" value="KAF6364723.1"/>
    <property type="molecule type" value="Genomic_DNA"/>
</dbReference>
<name>A0A7J7YRQ0_RHIFE</name>
<dbReference type="PANTHER" id="PTHR46342">
    <property type="entry name" value="ALPHA-CATULIN"/>
    <property type="match status" value="1"/>
</dbReference>
<accession>A0A7J7YRQ0</accession>
<dbReference type="Gene3D" id="1.20.120.230">
    <property type="entry name" value="Alpha-catenin/vinculin-like"/>
    <property type="match status" value="1"/>
</dbReference>
<comment type="caution">
    <text evidence="3">The sequence shown here is derived from an EMBL/GenBank/DDBJ whole genome shotgun (WGS) entry which is preliminary data.</text>
</comment>
<comment type="subcellular location">
    <subcellularLocation>
        <location evidence="1">Cytoplasm</location>
    </subcellularLocation>
</comment>
<keyword evidence="2" id="KW-0963">Cytoplasm</keyword>
<dbReference type="SUPFAM" id="SSF47220">
    <property type="entry name" value="alpha-catenin/vinculin-like"/>
    <property type="match status" value="1"/>
</dbReference>
<sequence length="144" mass="15947">MPVNSGNRKELAETCQLLRPVSGIEPLEITCTHTEKTFQVTDQQIISATETPTLPPCSKIDKENLDAFCEGGKSQISDMSTLLREINDVFEGRQGEKYDYLLLPKTMDNNAHLKSLKPDKPDSEEKAKIAKLGLKLGLLTSDAK</sequence>
<dbReference type="PANTHER" id="PTHR46342:SF1">
    <property type="entry name" value="ALPHA-CATULIN"/>
    <property type="match status" value="1"/>
</dbReference>
<dbReference type="GO" id="GO:0051015">
    <property type="term" value="F:actin filament binding"/>
    <property type="evidence" value="ECO:0007669"/>
    <property type="project" value="InterPro"/>
</dbReference>
<evidence type="ECO:0000313" key="4">
    <source>
        <dbReference type="Proteomes" id="UP000585614"/>
    </source>
</evidence>
<evidence type="ECO:0000256" key="1">
    <source>
        <dbReference type="ARBA" id="ARBA00004496"/>
    </source>
</evidence>
<protein>
    <submittedName>
        <fullName evidence="3">Uncharacterized protein</fullName>
    </submittedName>
</protein>
<dbReference type="Proteomes" id="UP000585614">
    <property type="component" value="Unassembled WGS sequence"/>
</dbReference>